<keyword evidence="2" id="KW-1185">Reference proteome</keyword>
<evidence type="ECO:0000313" key="2">
    <source>
        <dbReference type="Proteomes" id="UP001605036"/>
    </source>
</evidence>
<accession>A0ABD1ZKT2</accession>
<name>A0ABD1ZKT2_9MARC</name>
<sequence length="263" mass="30407">MHPDQANKLVYVHFNKNISSVHSKTQRKSIRMINKYLRSKAQHQLLTSKFTDGYGGKIFGVDLSKWLRKEEVKEDLNEDIIDKFGKTTTKNEQLGDQSEKGKAIKLFRDNLEDDDFLSDIDEGEEVLSEDEFDMPLRRHYAIGATLDRKDTLSPILLDEIGDDDTLDMSLPRLILNEPYNIPRDHSLAQLYKHYGTSKEACMNEKQHKRKRKVDAEAETLNQKQKVQEKIDMLLGMNTVDHPGSSNPIPHTMLVESRVRRTLK</sequence>
<protein>
    <submittedName>
        <fullName evidence="1">Uncharacterized protein</fullName>
    </submittedName>
</protein>
<dbReference type="EMBL" id="JBHFFA010000001">
    <property type="protein sequence ID" value="KAL2651560.1"/>
    <property type="molecule type" value="Genomic_DNA"/>
</dbReference>
<dbReference type="Proteomes" id="UP001605036">
    <property type="component" value="Unassembled WGS sequence"/>
</dbReference>
<reference evidence="1 2" key="1">
    <citation type="submission" date="2024-09" db="EMBL/GenBank/DDBJ databases">
        <title>Chromosome-scale assembly of Riccia fluitans.</title>
        <authorList>
            <person name="Paukszto L."/>
            <person name="Sawicki J."/>
            <person name="Karawczyk K."/>
            <person name="Piernik-Szablinska J."/>
            <person name="Szczecinska M."/>
            <person name="Mazdziarz M."/>
        </authorList>
    </citation>
    <scope>NUCLEOTIDE SEQUENCE [LARGE SCALE GENOMIC DNA]</scope>
    <source>
        <strain evidence="1">Rf_01</strain>
        <tissue evidence="1">Aerial parts of the thallus</tissue>
    </source>
</reference>
<gene>
    <name evidence="1" type="ORF">R1flu_019688</name>
</gene>
<dbReference type="AlphaFoldDB" id="A0ABD1ZKT2"/>
<comment type="caution">
    <text evidence="1">The sequence shown here is derived from an EMBL/GenBank/DDBJ whole genome shotgun (WGS) entry which is preliminary data.</text>
</comment>
<evidence type="ECO:0000313" key="1">
    <source>
        <dbReference type="EMBL" id="KAL2651560.1"/>
    </source>
</evidence>
<proteinExistence type="predicted"/>
<organism evidence="1 2">
    <name type="scientific">Riccia fluitans</name>
    <dbReference type="NCBI Taxonomy" id="41844"/>
    <lineage>
        <taxon>Eukaryota</taxon>
        <taxon>Viridiplantae</taxon>
        <taxon>Streptophyta</taxon>
        <taxon>Embryophyta</taxon>
        <taxon>Marchantiophyta</taxon>
        <taxon>Marchantiopsida</taxon>
        <taxon>Marchantiidae</taxon>
        <taxon>Marchantiales</taxon>
        <taxon>Ricciaceae</taxon>
        <taxon>Riccia</taxon>
    </lineage>
</organism>